<sequence>MPSDSTSKTTSTPPPPQPHSSTLSAQRVSAVTSVVPSLSTVRPIERPPSSQPVRSAQATHGPFSFKVAFTDISVLVPVDDSCTVLLPRLQRVSLAHNWFLGASDGKVESEDHDSDFNWLNLIGRFVVAFPKLAHLNLSGCGLGLKQNPCGRTVTLPRKPVNHFILTPIVVSSSPVSNLSELDLSWNPHLTSESLFTVLSSGCLAGLRSLSLRGCSLPVGQTLLTTLPVTSAQGLFRLQRLDLGYCQLTNHCLTDLTTLFDTPGTSLTTIQLDHNPDLTGHISPGWSDILRATALPSSALVSLTIDMPNVNDDTDDSLAAAIAAVEMKLLPGLCSTPLQEFILDGAPCDWHLPKPLMNIDLDRVKQGAGTFGAFSNSHRFCNALSSLFTARFGSLANHKIGQNRICFGIL</sequence>
<gene>
    <name evidence="2" type="ORF">PHET_08680</name>
</gene>
<comment type="caution">
    <text evidence="2">The sequence shown here is derived from an EMBL/GenBank/DDBJ whole genome shotgun (WGS) entry which is preliminary data.</text>
</comment>
<organism evidence="2 3">
    <name type="scientific">Paragonimus heterotremus</name>
    <dbReference type="NCBI Taxonomy" id="100268"/>
    <lineage>
        <taxon>Eukaryota</taxon>
        <taxon>Metazoa</taxon>
        <taxon>Spiralia</taxon>
        <taxon>Lophotrochozoa</taxon>
        <taxon>Platyhelminthes</taxon>
        <taxon>Trematoda</taxon>
        <taxon>Digenea</taxon>
        <taxon>Plagiorchiida</taxon>
        <taxon>Troglotremata</taxon>
        <taxon>Troglotrematidae</taxon>
        <taxon>Paragonimus</taxon>
    </lineage>
</organism>
<dbReference type="Gene3D" id="3.80.10.10">
    <property type="entry name" value="Ribonuclease Inhibitor"/>
    <property type="match status" value="1"/>
</dbReference>
<accession>A0A8J4T363</accession>
<dbReference type="InterPro" id="IPR006553">
    <property type="entry name" value="Leu-rich_rpt_Cys-con_subtyp"/>
</dbReference>
<evidence type="ECO:0000256" key="1">
    <source>
        <dbReference type="SAM" id="MobiDB-lite"/>
    </source>
</evidence>
<feature type="compositionally biased region" description="Low complexity" evidence="1">
    <location>
        <begin position="1"/>
        <end position="11"/>
    </location>
</feature>
<name>A0A8J4T363_9TREM</name>
<dbReference type="SMART" id="SM00367">
    <property type="entry name" value="LRR_CC"/>
    <property type="match status" value="2"/>
</dbReference>
<proteinExistence type="predicted"/>
<dbReference type="EMBL" id="LUCH01006287">
    <property type="protein sequence ID" value="KAF5397426.1"/>
    <property type="molecule type" value="Genomic_DNA"/>
</dbReference>
<evidence type="ECO:0000313" key="3">
    <source>
        <dbReference type="Proteomes" id="UP000748531"/>
    </source>
</evidence>
<reference evidence="2" key="1">
    <citation type="submission" date="2019-05" db="EMBL/GenBank/DDBJ databases">
        <title>Annotation for the trematode Paragonimus heterotremus.</title>
        <authorList>
            <person name="Choi Y.-J."/>
        </authorList>
    </citation>
    <scope>NUCLEOTIDE SEQUENCE</scope>
    <source>
        <strain evidence="2">LC</strain>
    </source>
</reference>
<dbReference type="OrthoDB" id="5806726at2759"/>
<protein>
    <submittedName>
        <fullName evidence="2">Uncharacterized protein</fullName>
    </submittedName>
</protein>
<keyword evidence="3" id="KW-1185">Reference proteome</keyword>
<dbReference type="AlphaFoldDB" id="A0A8J4T363"/>
<dbReference type="SUPFAM" id="SSF52047">
    <property type="entry name" value="RNI-like"/>
    <property type="match status" value="1"/>
</dbReference>
<dbReference type="InterPro" id="IPR032675">
    <property type="entry name" value="LRR_dom_sf"/>
</dbReference>
<feature type="region of interest" description="Disordered" evidence="1">
    <location>
        <begin position="1"/>
        <end position="27"/>
    </location>
</feature>
<evidence type="ECO:0000313" key="2">
    <source>
        <dbReference type="EMBL" id="KAF5397426.1"/>
    </source>
</evidence>
<dbReference type="Proteomes" id="UP000748531">
    <property type="component" value="Unassembled WGS sequence"/>
</dbReference>